<reference evidence="2" key="1">
    <citation type="journal article" date="2019" name="Int. J. Syst. Evol. Microbiol.">
        <title>The Global Catalogue of Microorganisms (GCM) 10K type strain sequencing project: providing services to taxonomists for standard genome sequencing and annotation.</title>
        <authorList>
            <consortium name="The Broad Institute Genomics Platform"/>
            <consortium name="The Broad Institute Genome Sequencing Center for Infectious Disease"/>
            <person name="Wu L."/>
            <person name="Ma J."/>
        </authorList>
    </citation>
    <scope>NUCLEOTIDE SEQUENCE [LARGE SCALE GENOMIC DNA]</scope>
    <source>
        <strain evidence="2">ZS-22-S1</strain>
    </source>
</reference>
<dbReference type="EMBL" id="JBHSIS010000017">
    <property type="protein sequence ID" value="MFC4857336.1"/>
    <property type="molecule type" value="Genomic_DNA"/>
</dbReference>
<gene>
    <name evidence="1" type="ORF">ACFPCV_27885</name>
</gene>
<proteinExistence type="predicted"/>
<name>A0ABV9SA74_9PSEU</name>
<evidence type="ECO:0000313" key="2">
    <source>
        <dbReference type="Proteomes" id="UP001595859"/>
    </source>
</evidence>
<dbReference type="RefSeq" id="WP_378059321.1">
    <property type="nucleotide sequence ID" value="NZ_JBHSIS010000017.1"/>
</dbReference>
<accession>A0ABV9SA74</accession>
<sequence>MPRRFMLGDTARMLARWPLGLLLVSWRYLWMTTPLHRCEQPGDLDDLPPTLPAALVDDRSQPIADGEGALWHRVFEVCIVDGELGPTELMAKLASDLNAAAPTEAVLFCKLTGHDQSLRVGDEYVVRMPAPWDGPVRVVDSTDGSFRLATLVGHLEAGQVEFRARSDGPALRFTIETWHRCANRLVEWLYARLRLAKEIQLNMWVRYCVGAARVTGGHVRDGVHITTRWIDTGRDLHEALSRERAGS</sequence>
<keyword evidence="2" id="KW-1185">Reference proteome</keyword>
<dbReference type="Proteomes" id="UP001595859">
    <property type="component" value="Unassembled WGS sequence"/>
</dbReference>
<comment type="caution">
    <text evidence="1">The sequence shown here is derived from an EMBL/GenBank/DDBJ whole genome shotgun (WGS) entry which is preliminary data.</text>
</comment>
<organism evidence="1 2">
    <name type="scientific">Actinophytocola glycyrrhizae</name>
    <dbReference type="NCBI Taxonomy" id="2044873"/>
    <lineage>
        <taxon>Bacteria</taxon>
        <taxon>Bacillati</taxon>
        <taxon>Actinomycetota</taxon>
        <taxon>Actinomycetes</taxon>
        <taxon>Pseudonocardiales</taxon>
        <taxon>Pseudonocardiaceae</taxon>
    </lineage>
</organism>
<evidence type="ECO:0000313" key="1">
    <source>
        <dbReference type="EMBL" id="MFC4857336.1"/>
    </source>
</evidence>
<protein>
    <submittedName>
        <fullName evidence="1">DUF1990 domain-containing protein</fullName>
    </submittedName>
</protein>